<accession>A0A899G2J5</accession>
<dbReference type="Pfam" id="PF03828">
    <property type="entry name" value="PAP_assoc"/>
    <property type="match status" value="1"/>
</dbReference>
<comment type="cofactor">
    <cofactor evidence="2">
        <name>Mg(2+)</name>
        <dbReference type="ChEBI" id="CHEBI:18420"/>
    </cofactor>
</comment>
<dbReference type="PANTHER" id="PTHR12271:SF113">
    <property type="entry name" value="POLY(A) RNA POLYMERASE CID11"/>
    <property type="match status" value="1"/>
</dbReference>
<dbReference type="Gene3D" id="3.30.460.10">
    <property type="entry name" value="Beta Polymerase, domain 2"/>
    <property type="match status" value="1"/>
</dbReference>
<evidence type="ECO:0000256" key="3">
    <source>
        <dbReference type="ARBA" id="ARBA00008593"/>
    </source>
</evidence>
<gene>
    <name evidence="10" type="ORF">MERGE_001370</name>
</gene>
<evidence type="ECO:0000256" key="1">
    <source>
        <dbReference type="ARBA" id="ARBA00001936"/>
    </source>
</evidence>
<evidence type="ECO:0000256" key="4">
    <source>
        <dbReference type="ARBA" id="ARBA00012388"/>
    </source>
</evidence>
<keyword evidence="7" id="KW-0460">Magnesium</keyword>
<dbReference type="Gene3D" id="1.10.1410.10">
    <property type="match status" value="1"/>
</dbReference>
<evidence type="ECO:0000313" key="10">
    <source>
        <dbReference type="EMBL" id="QSL66983.1"/>
    </source>
</evidence>
<keyword evidence="6" id="KW-0479">Metal-binding</keyword>
<dbReference type="GO" id="GO:0010605">
    <property type="term" value="P:negative regulation of macromolecule metabolic process"/>
    <property type="evidence" value="ECO:0007669"/>
    <property type="project" value="UniProtKB-ARBA"/>
</dbReference>
<name>A0A899G2J5_9ASCO</name>
<evidence type="ECO:0000313" key="11">
    <source>
        <dbReference type="Proteomes" id="UP000663699"/>
    </source>
</evidence>
<dbReference type="SUPFAM" id="SSF81631">
    <property type="entry name" value="PAP/OAS1 substrate-binding domain"/>
    <property type="match status" value="1"/>
</dbReference>
<dbReference type="SUPFAM" id="SSF81301">
    <property type="entry name" value="Nucleotidyltransferase"/>
    <property type="match status" value="1"/>
</dbReference>
<dbReference type="EC" id="2.7.7.19" evidence="4"/>
<organism evidence="10 11">
    <name type="scientific">Pneumocystis wakefieldiae</name>
    <dbReference type="NCBI Taxonomy" id="38082"/>
    <lineage>
        <taxon>Eukaryota</taxon>
        <taxon>Fungi</taxon>
        <taxon>Dikarya</taxon>
        <taxon>Ascomycota</taxon>
        <taxon>Taphrinomycotina</taxon>
        <taxon>Pneumocystomycetes</taxon>
        <taxon>Pneumocystaceae</taxon>
        <taxon>Pneumocystis</taxon>
    </lineage>
</organism>
<reference evidence="10" key="1">
    <citation type="submission" date="2020-06" db="EMBL/GenBank/DDBJ databases">
        <title>Genomes of multiple members of Pneumocystis genus reveal paths to human pathogen Pneumocystis jirovecii.</title>
        <authorList>
            <person name="Cisse O.H."/>
            <person name="Ma L."/>
            <person name="Dekker J."/>
            <person name="Khil P."/>
            <person name="Jo J."/>
            <person name="Brenchley J."/>
            <person name="Blair R."/>
            <person name="Pahar B."/>
            <person name="Chabe M."/>
            <person name="Van Rompay K.A."/>
            <person name="Keesler R."/>
            <person name="Sukura A."/>
            <person name="Hirsch V."/>
            <person name="Kutty G."/>
            <person name="Liu Y."/>
            <person name="Peng L."/>
            <person name="Chen J."/>
            <person name="Song J."/>
            <person name="Weissenbacher-Lang C."/>
            <person name="Xu J."/>
            <person name="Upham N.S."/>
            <person name="Stajich J.E."/>
            <person name="Cuomo C.A."/>
            <person name="Cushion M.T."/>
            <person name="Kovacs J.A."/>
        </authorList>
    </citation>
    <scope>NUCLEOTIDE SEQUENCE</scope>
    <source>
        <strain evidence="10">2A</strain>
    </source>
</reference>
<dbReference type="InterPro" id="IPR002058">
    <property type="entry name" value="PAP_assoc"/>
</dbReference>
<evidence type="ECO:0000259" key="8">
    <source>
        <dbReference type="Pfam" id="PF03828"/>
    </source>
</evidence>
<proteinExistence type="inferred from homology"/>
<evidence type="ECO:0000259" key="9">
    <source>
        <dbReference type="Pfam" id="PF22600"/>
    </source>
</evidence>
<dbReference type="GO" id="GO:1990817">
    <property type="term" value="F:poly(A) RNA polymerase activity"/>
    <property type="evidence" value="ECO:0007669"/>
    <property type="project" value="UniProtKB-EC"/>
</dbReference>
<dbReference type="EMBL" id="CP054547">
    <property type="protein sequence ID" value="QSL66983.1"/>
    <property type="molecule type" value="Genomic_DNA"/>
</dbReference>
<comment type="cofactor">
    <cofactor evidence="1">
        <name>Mn(2+)</name>
        <dbReference type="ChEBI" id="CHEBI:29035"/>
    </cofactor>
</comment>
<evidence type="ECO:0000256" key="6">
    <source>
        <dbReference type="ARBA" id="ARBA00022723"/>
    </source>
</evidence>
<feature type="domain" description="Poly(A) RNA polymerase mitochondrial-like central palm" evidence="9">
    <location>
        <begin position="133"/>
        <end position="264"/>
    </location>
</feature>
<dbReference type="PANTHER" id="PTHR12271">
    <property type="entry name" value="POLY A POLYMERASE CID PAP -RELATED"/>
    <property type="match status" value="1"/>
</dbReference>
<dbReference type="InterPro" id="IPR054708">
    <property type="entry name" value="MTPAP-like_central"/>
</dbReference>
<dbReference type="AlphaFoldDB" id="A0A899G2J5"/>
<dbReference type="GO" id="GO:0031123">
    <property type="term" value="P:RNA 3'-end processing"/>
    <property type="evidence" value="ECO:0007669"/>
    <property type="project" value="TreeGrafter"/>
</dbReference>
<comment type="similarity">
    <text evidence="3">Belongs to the DNA polymerase type-B-like family.</text>
</comment>
<dbReference type="Pfam" id="PF22600">
    <property type="entry name" value="MTPAP-like_central"/>
    <property type="match status" value="1"/>
</dbReference>
<dbReference type="GO" id="GO:0046872">
    <property type="term" value="F:metal ion binding"/>
    <property type="evidence" value="ECO:0007669"/>
    <property type="project" value="UniProtKB-KW"/>
</dbReference>
<evidence type="ECO:0000256" key="2">
    <source>
        <dbReference type="ARBA" id="ARBA00001946"/>
    </source>
</evidence>
<evidence type="ECO:0000256" key="7">
    <source>
        <dbReference type="ARBA" id="ARBA00022842"/>
    </source>
</evidence>
<dbReference type="OrthoDB" id="2274644at2759"/>
<keyword evidence="5" id="KW-0808">Transferase</keyword>
<protein>
    <recommendedName>
        <fullName evidence="4">polynucleotide adenylyltransferase</fullName>
        <ecNumber evidence="4">2.7.7.19</ecNumber>
    </recommendedName>
</protein>
<dbReference type="CDD" id="cd05402">
    <property type="entry name" value="NT_PAP_TUTase"/>
    <property type="match status" value="1"/>
</dbReference>
<dbReference type="InterPro" id="IPR043519">
    <property type="entry name" value="NT_sf"/>
</dbReference>
<dbReference type="Proteomes" id="UP000663699">
    <property type="component" value="Chromosome 16"/>
</dbReference>
<keyword evidence="11" id="KW-1185">Reference proteome</keyword>
<sequence length="731" mass="83992">METTKECLKFNTEWLEKNYSKNLESSQFVCQLNSKIYCNSISHSLPLIPEQSNKKAFLNISSLGTFSPCSSLSESLTTIPSKIPLITYPQCPYETALVNSRRRIPYSSCIESPVDIFEWKSKSNLSTKNEDLISSDILQLYETLLPSSENNSRWTKFLKKLTTILQKEWPNKKITVQAFGSTVNQLCTSESDVDVCITTIEKELANTCSLAKVLASYGMERVVCVPRAKVPIVKIWDPKLSVACDMNINNTLALENTRMIKIYVEIDPRVRPLAMIIKYWAKKRILNDAAGGGTLSSYTWICMIINFLQMRKPPILPSLHLLPHEQNESTLIEGIDVSFFDDIDALKGFGEKNTESLGGLLFAFFRRYAYEFDYDHCVISVRHGHYLSKSAKGWHLTQNNRLCVEEPFNTKRNLGNTADDTTVKGLQIEFRRAFHLIANHCDLKEVCADYIFTHEENIYKIDPCSHPLYYQISKSSYSSNALHPKSDTYCKNNHNIQRFQYQQYSDYMNYFSLNTYGLELLYFSNPPDKSIYYDSKSPAFFYYISGISPDGLMTYYPVAKENHLLCSQNIFHSPLPLWKRYQNICNLKGYDIQKTEASLNRPPYSICYKKESADSESFSNFSFIPQFIPLAKKGVSCELTIAKKKEHNQFHKEFISDSENSCNTPYKYLSKDQVSESAPDAVSLHNFRNSKIIDSYGNFYFIPEEMQLQSNNFPNFYESKMNTSTILSNNG</sequence>
<feature type="domain" description="PAP-associated" evidence="8">
    <location>
        <begin position="356"/>
        <end position="411"/>
    </location>
</feature>
<evidence type="ECO:0000256" key="5">
    <source>
        <dbReference type="ARBA" id="ARBA00022679"/>
    </source>
</evidence>